<dbReference type="AlphaFoldDB" id="A0A4P8QSH0"/>
<sequence>MFISNRERAAVKRSDRDKTSAKKKKCKASRRMIYRLQPMEKVMERDTQIELKTLADKAFDGIRKNIPRRYLSQRD</sequence>
<reference evidence="2 3" key="1">
    <citation type="submission" date="2018-11" db="EMBL/GenBank/DDBJ databases">
        <title>Genome sequences of Brenneria nigrifluens and Brenneria rubrifaciens.</title>
        <authorList>
            <person name="Poret-Peterson A.T."/>
            <person name="McClean A.E."/>
            <person name="Kluepfel D.A."/>
        </authorList>
    </citation>
    <scope>NUCLEOTIDE SEQUENCE [LARGE SCALE GENOMIC DNA]</scope>
    <source>
        <strain evidence="2 3">6D370</strain>
    </source>
</reference>
<dbReference type="Proteomes" id="UP000299580">
    <property type="component" value="Chromosome"/>
</dbReference>
<keyword evidence="3" id="KW-1185">Reference proteome</keyword>
<feature type="compositionally biased region" description="Basic and acidic residues" evidence="1">
    <location>
        <begin position="1"/>
        <end position="20"/>
    </location>
</feature>
<gene>
    <name evidence="2" type="ORF">EH207_17540</name>
</gene>
<dbReference type="EMBL" id="CP034035">
    <property type="protein sequence ID" value="QCR10131.1"/>
    <property type="molecule type" value="Genomic_DNA"/>
</dbReference>
<evidence type="ECO:0000313" key="2">
    <source>
        <dbReference type="EMBL" id="QCR10131.1"/>
    </source>
</evidence>
<feature type="region of interest" description="Disordered" evidence="1">
    <location>
        <begin position="1"/>
        <end position="28"/>
    </location>
</feature>
<evidence type="ECO:0000313" key="3">
    <source>
        <dbReference type="Proteomes" id="UP000299580"/>
    </source>
</evidence>
<accession>A0A4P8QSH0</accession>
<dbReference type="RefSeq" id="WP_137715119.1">
    <property type="nucleotide sequence ID" value="NZ_CP034035.1"/>
</dbReference>
<protein>
    <submittedName>
        <fullName evidence="2">Uncharacterized protein</fullName>
    </submittedName>
</protein>
<organism evidence="2 3">
    <name type="scientific">Brenneria rubrifaciens</name>
    <dbReference type="NCBI Taxonomy" id="55213"/>
    <lineage>
        <taxon>Bacteria</taxon>
        <taxon>Pseudomonadati</taxon>
        <taxon>Pseudomonadota</taxon>
        <taxon>Gammaproteobacteria</taxon>
        <taxon>Enterobacterales</taxon>
        <taxon>Pectobacteriaceae</taxon>
        <taxon>Brenneria</taxon>
    </lineage>
</organism>
<dbReference type="KEGG" id="brb:EH207_17540"/>
<proteinExistence type="predicted"/>
<name>A0A4P8QSH0_9GAMM</name>
<evidence type="ECO:0000256" key="1">
    <source>
        <dbReference type="SAM" id="MobiDB-lite"/>
    </source>
</evidence>